<dbReference type="EMBL" id="FQUC01000021">
    <property type="protein sequence ID" value="SHG31354.1"/>
    <property type="molecule type" value="Genomic_DNA"/>
</dbReference>
<name>A0A1M5ISR4_9BACT</name>
<dbReference type="AlphaFoldDB" id="A0A1M5ISR4"/>
<dbReference type="STRING" id="1346286.SAMN05444362_1216"/>
<evidence type="ECO:0000313" key="1">
    <source>
        <dbReference type="EMBL" id="SHG31354.1"/>
    </source>
</evidence>
<accession>A0A1M5ISR4</accession>
<protein>
    <submittedName>
        <fullName evidence="1">Uncharacterized protein</fullName>
    </submittedName>
</protein>
<proteinExistence type="predicted"/>
<gene>
    <name evidence="1" type="ORF">SAMN05444362_1216</name>
</gene>
<keyword evidence="2" id="KW-1185">Reference proteome</keyword>
<organism evidence="1 2">
    <name type="scientific">Dysgonomonas macrotermitis</name>
    <dbReference type="NCBI Taxonomy" id="1346286"/>
    <lineage>
        <taxon>Bacteria</taxon>
        <taxon>Pseudomonadati</taxon>
        <taxon>Bacteroidota</taxon>
        <taxon>Bacteroidia</taxon>
        <taxon>Bacteroidales</taxon>
        <taxon>Dysgonomonadaceae</taxon>
        <taxon>Dysgonomonas</taxon>
    </lineage>
</organism>
<evidence type="ECO:0000313" key="2">
    <source>
        <dbReference type="Proteomes" id="UP000184480"/>
    </source>
</evidence>
<sequence>MSDISEYNNGTIKNPCELASYEMPDGRTLIQTIYEDGYVRYNDGWHIVEVDNFCMYVDITGIAVAEITRCNGSCDYEIEDNVN</sequence>
<reference evidence="2" key="1">
    <citation type="submission" date="2016-11" db="EMBL/GenBank/DDBJ databases">
        <authorList>
            <person name="Varghese N."/>
            <person name="Submissions S."/>
        </authorList>
    </citation>
    <scope>NUCLEOTIDE SEQUENCE [LARGE SCALE GENOMIC DNA]</scope>
    <source>
        <strain evidence="2">DSM 27370</strain>
    </source>
</reference>
<dbReference type="Proteomes" id="UP000184480">
    <property type="component" value="Unassembled WGS sequence"/>
</dbReference>